<evidence type="ECO:0000313" key="3">
    <source>
        <dbReference type="Proteomes" id="UP000593577"/>
    </source>
</evidence>
<dbReference type="EMBL" id="JABFAA010000007">
    <property type="protein sequence ID" value="MBA0687490.1"/>
    <property type="molecule type" value="Genomic_DNA"/>
</dbReference>
<accession>A0A7J8XK81</accession>
<keyword evidence="3" id="KW-1185">Reference proteome</keyword>
<evidence type="ECO:0000313" key="2">
    <source>
        <dbReference type="EMBL" id="MBA0687490.1"/>
    </source>
</evidence>
<proteinExistence type="predicted"/>
<feature type="compositionally biased region" description="Basic and acidic residues" evidence="1">
    <location>
        <begin position="1"/>
        <end position="11"/>
    </location>
</feature>
<feature type="region of interest" description="Disordered" evidence="1">
    <location>
        <begin position="1"/>
        <end position="29"/>
    </location>
</feature>
<dbReference type="Proteomes" id="UP000593577">
    <property type="component" value="Unassembled WGS sequence"/>
</dbReference>
<gene>
    <name evidence="2" type="ORF">Goari_015021</name>
</gene>
<organism evidence="2 3">
    <name type="scientific">Gossypium aridum</name>
    <name type="common">American cotton</name>
    <name type="synonym">Erioxylum aridum</name>
    <dbReference type="NCBI Taxonomy" id="34290"/>
    <lineage>
        <taxon>Eukaryota</taxon>
        <taxon>Viridiplantae</taxon>
        <taxon>Streptophyta</taxon>
        <taxon>Embryophyta</taxon>
        <taxon>Tracheophyta</taxon>
        <taxon>Spermatophyta</taxon>
        <taxon>Magnoliopsida</taxon>
        <taxon>eudicotyledons</taxon>
        <taxon>Gunneridae</taxon>
        <taxon>Pentapetalae</taxon>
        <taxon>rosids</taxon>
        <taxon>malvids</taxon>
        <taxon>Malvales</taxon>
        <taxon>Malvaceae</taxon>
        <taxon>Malvoideae</taxon>
        <taxon>Gossypium</taxon>
    </lineage>
</organism>
<comment type="caution">
    <text evidence="2">The sequence shown here is derived from an EMBL/GenBank/DDBJ whole genome shotgun (WGS) entry which is preliminary data.</text>
</comment>
<dbReference type="AlphaFoldDB" id="A0A7J8XK81"/>
<feature type="non-terminal residue" evidence="2">
    <location>
        <position position="67"/>
    </location>
</feature>
<sequence>MRKRLATDGKKKAWRKKRKYELGRQSANPKLSTNKTSMLLYSSSGISSITGLTLVARAAAAKKEGEV</sequence>
<reference evidence="2 3" key="1">
    <citation type="journal article" date="2019" name="Genome Biol. Evol.">
        <title>Insights into the evolution of the New World diploid cottons (Gossypium, subgenus Houzingenia) based on genome sequencing.</title>
        <authorList>
            <person name="Grover C.E."/>
            <person name="Arick M.A. 2nd"/>
            <person name="Thrash A."/>
            <person name="Conover J.L."/>
            <person name="Sanders W.S."/>
            <person name="Peterson D.G."/>
            <person name="Frelichowski J.E."/>
            <person name="Scheffler J.A."/>
            <person name="Scheffler B.E."/>
            <person name="Wendel J.F."/>
        </authorList>
    </citation>
    <scope>NUCLEOTIDE SEQUENCE [LARGE SCALE GENOMIC DNA]</scope>
    <source>
        <strain evidence="2">185</strain>
        <tissue evidence="2">Leaf</tissue>
    </source>
</reference>
<name>A0A7J8XK81_GOSAI</name>
<evidence type="ECO:0000256" key="1">
    <source>
        <dbReference type="SAM" id="MobiDB-lite"/>
    </source>
</evidence>
<protein>
    <submittedName>
        <fullName evidence="2">Uncharacterized protein</fullName>
    </submittedName>
</protein>